<name>A0A517YCJ3_9BACT</name>
<evidence type="ECO:0000256" key="4">
    <source>
        <dbReference type="ARBA" id="ARBA00022630"/>
    </source>
</evidence>
<protein>
    <recommendedName>
        <fullName evidence="3">FAD:protein FMN transferase</fullName>
        <ecNumber evidence="2">2.7.1.180</ecNumber>
    </recommendedName>
    <alternativeName>
        <fullName evidence="9">Flavin transferase</fullName>
    </alternativeName>
</protein>
<keyword evidence="4" id="KW-0285">Flavoprotein</keyword>
<evidence type="ECO:0000313" key="12">
    <source>
        <dbReference type="Proteomes" id="UP000315017"/>
    </source>
</evidence>
<dbReference type="InterPro" id="IPR024932">
    <property type="entry name" value="ApbE"/>
</dbReference>
<keyword evidence="8" id="KW-0460">Magnesium</keyword>
<dbReference type="SUPFAM" id="SSF143631">
    <property type="entry name" value="ApbE-like"/>
    <property type="match status" value="1"/>
</dbReference>
<organism evidence="11 12">
    <name type="scientific">Anatilimnocola aggregata</name>
    <dbReference type="NCBI Taxonomy" id="2528021"/>
    <lineage>
        <taxon>Bacteria</taxon>
        <taxon>Pseudomonadati</taxon>
        <taxon>Planctomycetota</taxon>
        <taxon>Planctomycetia</taxon>
        <taxon>Pirellulales</taxon>
        <taxon>Pirellulaceae</taxon>
        <taxon>Anatilimnocola</taxon>
    </lineage>
</organism>
<evidence type="ECO:0000313" key="11">
    <source>
        <dbReference type="EMBL" id="QDU27954.1"/>
    </source>
</evidence>
<keyword evidence="12" id="KW-1185">Reference proteome</keyword>
<keyword evidence="6" id="KW-0479">Metal-binding</keyword>
<dbReference type="InterPro" id="IPR014469">
    <property type="entry name" value="DUF2271"/>
</dbReference>
<keyword evidence="7" id="KW-0274">FAD</keyword>
<dbReference type="Pfam" id="PF10029">
    <property type="entry name" value="DUF2271"/>
    <property type="match status" value="1"/>
</dbReference>
<evidence type="ECO:0000256" key="3">
    <source>
        <dbReference type="ARBA" id="ARBA00016337"/>
    </source>
</evidence>
<sequence>MSVRWSAGRWSASGFVSLFALGLLLLSSGTGRAENFVFHHEHVLGTSLEIQLQAASATAANEAEARILREIDRQAKVFSTYDATSELTQWQATKDEAHPVSRELFAIMQASDNWTKLSGGAFNPAVESVTKVWQQAAEKKQLPSDQDVSAAVKLAATQPWKLDTNKQTATRLTTAPLTFNAIAKGAIVDAACRAAAHKHPEIHGVLINIGGDLRVAGDTFERVAIADPFHDAVNAEPITTIFVRNRAVATSGNYRRGVQIGDKWYSHIIDPRSGQPVDHVVSATVVAHSSIDADALATICSVLTPNESLALVESHGAACLLITRDGKRLASAGWTDFEQPQLFRLATAFEKSAFEKPAQQAQPQKQVTEQVALVEDAKGELLELAVNIELSRPAGAQYRRPYAAVWLEDADEFPVRTGLLFMMTKGNGSRWHRDLLRWYRQDNVRKLADDTSLIDTISSATRGPGEYKAVFDGKDDAGKPLKPGKYTLFIEVAREHGTYQIIRQPLELGTKPIEKTNLKSNVEIKSATYEYRKPVARAAGQ</sequence>
<dbReference type="KEGG" id="aagg:ETAA8_30460"/>
<dbReference type="PANTHER" id="PTHR30040:SF2">
    <property type="entry name" value="FAD:PROTEIN FMN TRANSFERASE"/>
    <property type="match status" value="1"/>
</dbReference>
<dbReference type="Proteomes" id="UP000315017">
    <property type="component" value="Chromosome"/>
</dbReference>
<comment type="catalytic activity">
    <reaction evidence="10">
        <text>L-threonyl-[protein] + FAD = FMN-L-threonyl-[protein] + AMP + H(+)</text>
        <dbReference type="Rhea" id="RHEA:36847"/>
        <dbReference type="Rhea" id="RHEA-COMP:11060"/>
        <dbReference type="Rhea" id="RHEA-COMP:11061"/>
        <dbReference type="ChEBI" id="CHEBI:15378"/>
        <dbReference type="ChEBI" id="CHEBI:30013"/>
        <dbReference type="ChEBI" id="CHEBI:57692"/>
        <dbReference type="ChEBI" id="CHEBI:74257"/>
        <dbReference type="ChEBI" id="CHEBI:456215"/>
        <dbReference type="EC" id="2.7.1.180"/>
    </reaction>
</comment>
<evidence type="ECO:0000256" key="9">
    <source>
        <dbReference type="ARBA" id="ARBA00031306"/>
    </source>
</evidence>
<keyword evidence="11" id="KW-0449">Lipoprotein</keyword>
<evidence type="ECO:0000256" key="2">
    <source>
        <dbReference type="ARBA" id="ARBA00011955"/>
    </source>
</evidence>
<dbReference type="Gene3D" id="3.10.520.10">
    <property type="entry name" value="ApbE-like domains"/>
    <property type="match status" value="1"/>
</dbReference>
<gene>
    <name evidence="11" type="primary">apbE_2</name>
    <name evidence="11" type="ORF">ETAA8_30460</name>
</gene>
<proteinExistence type="predicted"/>
<evidence type="ECO:0000256" key="6">
    <source>
        <dbReference type="ARBA" id="ARBA00022723"/>
    </source>
</evidence>
<dbReference type="InterPro" id="IPR003374">
    <property type="entry name" value="ApbE-like_sf"/>
</dbReference>
<dbReference type="RefSeq" id="WP_202921837.1">
    <property type="nucleotide sequence ID" value="NZ_CP036274.1"/>
</dbReference>
<evidence type="ECO:0000256" key="10">
    <source>
        <dbReference type="ARBA" id="ARBA00048540"/>
    </source>
</evidence>
<accession>A0A517YCJ3</accession>
<dbReference type="Pfam" id="PF02424">
    <property type="entry name" value="ApbE"/>
    <property type="match status" value="1"/>
</dbReference>
<dbReference type="Gene3D" id="2.60.40.4070">
    <property type="match status" value="1"/>
</dbReference>
<keyword evidence="5" id="KW-0808">Transferase</keyword>
<evidence type="ECO:0000256" key="1">
    <source>
        <dbReference type="ARBA" id="ARBA00001946"/>
    </source>
</evidence>
<dbReference type="GO" id="GO:0016740">
    <property type="term" value="F:transferase activity"/>
    <property type="evidence" value="ECO:0007669"/>
    <property type="project" value="UniProtKB-KW"/>
</dbReference>
<dbReference type="GO" id="GO:0046872">
    <property type="term" value="F:metal ion binding"/>
    <property type="evidence" value="ECO:0007669"/>
    <property type="project" value="UniProtKB-KW"/>
</dbReference>
<dbReference type="EMBL" id="CP036274">
    <property type="protein sequence ID" value="QDU27954.1"/>
    <property type="molecule type" value="Genomic_DNA"/>
</dbReference>
<evidence type="ECO:0000256" key="8">
    <source>
        <dbReference type="ARBA" id="ARBA00022842"/>
    </source>
</evidence>
<evidence type="ECO:0000256" key="7">
    <source>
        <dbReference type="ARBA" id="ARBA00022827"/>
    </source>
</evidence>
<dbReference type="EC" id="2.7.1.180" evidence="2"/>
<evidence type="ECO:0000256" key="5">
    <source>
        <dbReference type="ARBA" id="ARBA00022679"/>
    </source>
</evidence>
<reference evidence="11 12" key="1">
    <citation type="submission" date="2019-02" db="EMBL/GenBank/DDBJ databases">
        <title>Deep-cultivation of Planctomycetes and their phenomic and genomic characterization uncovers novel biology.</title>
        <authorList>
            <person name="Wiegand S."/>
            <person name="Jogler M."/>
            <person name="Boedeker C."/>
            <person name="Pinto D."/>
            <person name="Vollmers J."/>
            <person name="Rivas-Marin E."/>
            <person name="Kohn T."/>
            <person name="Peeters S.H."/>
            <person name="Heuer A."/>
            <person name="Rast P."/>
            <person name="Oberbeckmann S."/>
            <person name="Bunk B."/>
            <person name="Jeske O."/>
            <person name="Meyerdierks A."/>
            <person name="Storesund J.E."/>
            <person name="Kallscheuer N."/>
            <person name="Luecker S."/>
            <person name="Lage O.M."/>
            <person name="Pohl T."/>
            <person name="Merkel B.J."/>
            <person name="Hornburger P."/>
            <person name="Mueller R.-W."/>
            <person name="Bruemmer F."/>
            <person name="Labrenz M."/>
            <person name="Spormann A.M."/>
            <person name="Op den Camp H."/>
            <person name="Overmann J."/>
            <person name="Amann R."/>
            <person name="Jetten M.S.M."/>
            <person name="Mascher T."/>
            <person name="Medema M.H."/>
            <person name="Devos D.P."/>
            <person name="Kaster A.-K."/>
            <person name="Ovreas L."/>
            <person name="Rohde M."/>
            <person name="Galperin M.Y."/>
            <person name="Jogler C."/>
        </authorList>
    </citation>
    <scope>NUCLEOTIDE SEQUENCE [LARGE SCALE GENOMIC DNA]</scope>
    <source>
        <strain evidence="11 12">ETA_A8</strain>
    </source>
</reference>
<dbReference type="AlphaFoldDB" id="A0A517YCJ3"/>
<comment type="cofactor">
    <cofactor evidence="1">
        <name>Mg(2+)</name>
        <dbReference type="ChEBI" id="CHEBI:18420"/>
    </cofactor>
</comment>
<dbReference type="PANTHER" id="PTHR30040">
    <property type="entry name" value="THIAMINE BIOSYNTHESIS LIPOPROTEIN APBE"/>
    <property type="match status" value="1"/>
</dbReference>